<dbReference type="Gene3D" id="3.30.70.890">
    <property type="entry name" value="GHMP kinase, C-terminal domain"/>
    <property type="match status" value="1"/>
</dbReference>
<accession>A0ABP9ZIX2</accession>
<evidence type="ECO:0000256" key="4">
    <source>
        <dbReference type="ARBA" id="ARBA00022741"/>
    </source>
</evidence>
<dbReference type="EMBL" id="BAABVV010000037">
    <property type="protein sequence ID" value="GAA6114753.1"/>
    <property type="molecule type" value="Genomic_DNA"/>
</dbReference>
<keyword evidence="4" id="KW-0547">Nucleotide-binding</keyword>
<feature type="domain" description="GHMP kinase C-terminal" evidence="8">
    <location>
        <begin position="255"/>
        <end position="339"/>
    </location>
</feature>
<evidence type="ECO:0000256" key="6">
    <source>
        <dbReference type="ARBA" id="ARBA00022840"/>
    </source>
</evidence>
<evidence type="ECO:0000313" key="10">
    <source>
        <dbReference type="Proteomes" id="UP001438112"/>
    </source>
</evidence>
<evidence type="ECO:0000256" key="2">
    <source>
        <dbReference type="ARBA" id="ARBA00012958"/>
    </source>
</evidence>
<organism evidence="9 10">
    <name type="scientific">Apilactobacillus apinorum</name>
    <dbReference type="NCBI Taxonomy" id="1218495"/>
    <lineage>
        <taxon>Bacteria</taxon>
        <taxon>Bacillati</taxon>
        <taxon>Bacillota</taxon>
        <taxon>Bacilli</taxon>
        <taxon>Lactobacillales</taxon>
        <taxon>Lactobacillaceae</taxon>
        <taxon>Apilactobacillus</taxon>
    </lineage>
</organism>
<keyword evidence="5 9" id="KW-0418">Kinase</keyword>
<name>A0ABP9ZIX2_9LACO</name>
<dbReference type="PANTHER" id="PTHR31814">
    <property type="match status" value="1"/>
</dbReference>
<dbReference type="InterPro" id="IPR035102">
    <property type="entry name" value="Phosphomevalonate_kinase"/>
</dbReference>
<comment type="pathway">
    <text evidence="1">Isoprenoid biosynthesis; isopentenyl diphosphate biosynthesis via mevalonate pathway; isopentenyl diphosphate from (R)-mevalonate: step 2/3.</text>
</comment>
<keyword evidence="10" id="KW-1185">Reference proteome</keyword>
<sequence length="352" mass="38713">MISVKAPGKLYVAGEYAVVESGTPAIIAAVDQYITATIKESESKYGQINSDQYDNPIKWNIENDSLHLLDDDESFAYVISAMKVMNDYISELDINKKLFDIEINSTLNSTDGKKYGLGSSAAVTVVIVKAINKFYDLNLSPLQIFKLSAIAHLRVQGNGSLGDVAASSFGGWISYSSFDKEWLKNSSLSILEIINTSWPDLFISPLTPPTDLKLLIGWTGTPASTHNLLDQVKKDSNAGTYNQFIESSKKCILKMIDGFEKKDIEVIKQQIRENRKIIKSLSTSTGVDIETNQLSNLCEIVESYNGAGKSSGAGGGDCGIAIIEENDSIKLIENEWRRNNIIPLHLNIAEKE</sequence>
<gene>
    <name evidence="9" type="ORF">AP20H10_11160</name>
</gene>
<proteinExistence type="predicted"/>
<dbReference type="PANTHER" id="PTHR31814:SF2">
    <property type="entry name" value="PHOSPHOMEVALONATE KINASE"/>
    <property type="match status" value="1"/>
</dbReference>
<feature type="domain" description="GHMP kinase N-terminal" evidence="7">
    <location>
        <begin position="77"/>
        <end position="171"/>
    </location>
</feature>
<dbReference type="InterPro" id="IPR014721">
    <property type="entry name" value="Ribsml_uS5_D2-typ_fold_subgr"/>
</dbReference>
<dbReference type="EC" id="2.7.4.2" evidence="2"/>
<protein>
    <recommendedName>
        <fullName evidence="2">phosphomevalonate kinase</fullName>
        <ecNumber evidence="2">2.7.4.2</ecNumber>
    </recommendedName>
</protein>
<keyword evidence="3" id="KW-0808">Transferase</keyword>
<evidence type="ECO:0000256" key="3">
    <source>
        <dbReference type="ARBA" id="ARBA00022679"/>
    </source>
</evidence>
<dbReference type="Gene3D" id="3.30.230.10">
    <property type="match status" value="1"/>
</dbReference>
<evidence type="ECO:0000259" key="8">
    <source>
        <dbReference type="Pfam" id="PF08544"/>
    </source>
</evidence>
<dbReference type="Proteomes" id="UP001438112">
    <property type="component" value="Unassembled WGS sequence"/>
</dbReference>
<evidence type="ECO:0000256" key="1">
    <source>
        <dbReference type="ARBA" id="ARBA00005017"/>
    </source>
</evidence>
<dbReference type="SUPFAM" id="SSF55060">
    <property type="entry name" value="GHMP Kinase, C-terminal domain"/>
    <property type="match status" value="1"/>
</dbReference>
<dbReference type="GO" id="GO:0016301">
    <property type="term" value="F:kinase activity"/>
    <property type="evidence" value="ECO:0007669"/>
    <property type="project" value="UniProtKB-KW"/>
</dbReference>
<keyword evidence="6" id="KW-0067">ATP-binding</keyword>
<dbReference type="RefSeq" id="WP_353318339.1">
    <property type="nucleotide sequence ID" value="NZ_BAABVV010000037.1"/>
</dbReference>
<comment type="caution">
    <text evidence="9">The sequence shown here is derived from an EMBL/GenBank/DDBJ whole genome shotgun (WGS) entry which is preliminary data.</text>
</comment>
<dbReference type="InterPro" id="IPR006204">
    <property type="entry name" value="GHMP_kinase_N_dom"/>
</dbReference>
<evidence type="ECO:0000256" key="5">
    <source>
        <dbReference type="ARBA" id="ARBA00022777"/>
    </source>
</evidence>
<dbReference type="Pfam" id="PF00288">
    <property type="entry name" value="GHMP_kinases_N"/>
    <property type="match status" value="1"/>
</dbReference>
<dbReference type="InterPro" id="IPR005917">
    <property type="entry name" value="Pmev_kinase_bact"/>
</dbReference>
<evidence type="ECO:0000313" key="9">
    <source>
        <dbReference type="EMBL" id="GAA6114753.1"/>
    </source>
</evidence>
<dbReference type="Pfam" id="PF08544">
    <property type="entry name" value="GHMP_kinases_C"/>
    <property type="match status" value="1"/>
</dbReference>
<dbReference type="InterPro" id="IPR036554">
    <property type="entry name" value="GHMP_kinase_C_sf"/>
</dbReference>
<dbReference type="SUPFAM" id="SSF54211">
    <property type="entry name" value="Ribosomal protein S5 domain 2-like"/>
    <property type="match status" value="1"/>
</dbReference>
<dbReference type="InterPro" id="IPR020568">
    <property type="entry name" value="Ribosomal_Su5_D2-typ_SF"/>
</dbReference>
<reference evidence="9 10" key="1">
    <citation type="submission" date="2024-03" db="EMBL/GenBank/DDBJ databases">
        <title>Inconsistent identification of Apilactobacillus kunkeei-related strains obtained by well-developed overall genome related indices.</title>
        <authorList>
            <person name="Maeno S."/>
            <person name="Endo A."/>
        </authorList>
    </citation>
    <scope>NUCLEOTIDE SEQUENCE [LARGE SCALE GENOMIC DNA]</scope>
    <source>
        <strain evidence="9 10">20H-10</strain>
    </source>
</reference>
<dbReference type="PRINTS" id="PR00959">
    <property type="entry name" value="MEVGALKINASE"/>
</dbReference>
<evidence type="ECO:0000259" key="7">
    <source>
        <dbReference type="Pfam" id="PF00288"/>
    </source>
</evidence>
<dbReference type="InterPro" id="IPR013750">
    <property type="entry name" value="GHMP_kinase_C_dom"/>
</dbReference>
<dbReference type="NCBIfam" id="TIGR01220">
    <property type="entry name" value="Pmev_kin_Gr_pos"/>
    <property type="match status" value="1"/>
</dbReference>